<dbReference type="InterPro" id="IPR017451">
    <property type="entry name" value="F-box-assoc_interact_dom"/>
</dbReference>
<proteinExistence type="predicted"/>
<organism evidence="2 3">
    <name type="scientific">Solanum stoloniferum</name>
    <dbReference type="NCBI Taxonomy" id="62892"/>
    <lineage>
        <taxon>Eukaryota</taxon>
        <taxon>Viridiplantae</taxon>
        <taxon>Streptophyta</taxon>
        <taxon>Embryophyta</taxon>
        <taxon>Tracheophyta</taxon>
        <taxon>Spermatophyta</taxon>
        <taxon>Magnoliopsida</taxon>
        <taxon>eudicotyledons</taxon>
        <taxon>Gunneridae</taxon>
        <taxon>Pentapetalae</taxon>
        <taxon>asterids</taxon>
        <taxon>lamiids</taxon>
        <taxon>Solanales</taxon>
        <taxon>Solanaceae</taxon>
        <taxon>Solanoideae</taxon>
        <taxon>Solaneae</taxon>
        <taxon>Solanum</taxon>
    </lineage>
</organism>
<dbReference type="AlphaFoldDB" id="A0ABD2VI12"/>
<name>A0ABD2VI12_9SOLN</name>
<dbReference type="PANTHER" id="PTHR31672">
    <property type="entry name" value="BNACNNG10540D PROTEIN"/>
    <property type="match status" value="1"/>
</dbReference>
<dbReference type="Gene3D" id="1.20.1280.50">
    <property type="match status" value="1"/>
</dbReference>
<gene>
    <name evidence="2" type="ORF">AABB24_000794</name>
</gene>
<dbReference type="InterPro" id="IPR050796">
    <property type="entry name" value="SCF_F-box_component"/>
</dbReference>
<comment type="caution">
    <text evidence="2">The sequence shown here is derived from an EMBL/GenBank/DDBJ whole genome shotgun (WGS) entry which is preliminary data.</text>
</comment>
<dbReference type="PANTHER" id="PTHR31672:SF13">
    <property type="entry name" value="F-BOX PROTEIN CPR30-LIKE"/>
    <property type="match status" value="1"/>
</dbReference>
<sequence>MAMSIGKYLPEELISEIFYRLPVKSIGRCRCLSKHWRNFLSHPQFIKLHFNLHVHTQEEKLIIVTWRSELHTITLIHDILEDESIDSISTKVNFQHLTHNWISVAGSCNGLVLVIDRDNVQFLINPTTLEYHKFPVFDWALPPKTSCYMYGLGYDIVSDDYKVVSLSYRDTNNEFMSNTYVDLYSVRKGHWETLGVSPYDHSLTDRASGVLVNGALHWLACRTVEYSTAIAAFDLSVDKFLEVPGPIDLQDNCFMCNLATLKGCLCISTSLPRDINTVTFWIMKEYGVKESWTKFEIIEPSLDDSLSTLLCSITDEDDVLLEVDEEWVVYNLKENRRKDLLIDVNPVTYEARTFVDSLVSPYFGNETEGSCLV</sequence>
<dbReference type="Pfam" id="PF07734">
    <property type="entry name" value="FBA_1"/>
    <property type="match status" value="1"/>
</dbReference>
<dbReference type="InterPro" id="IPR001810">
    <property type="entry name" value="F-box_dom"/>
</dbReference>
<dbReference type="Proteomes" id="UP001627284">
    <property type="component" value="Unassembled WGS sequence"/>
</dbReference>
<accession>A0ABD2VI12</accession>
<reference evidence="2 3" key="1">
    <citation type="submission" date="2024-05" db="EMBL/GenBank/DDBJ databases">
        <title>De novo assembly of an allotetraploid wild potato.</title>
        <authorList>
            <person name="Hosaka A.J."/>
        </authorList>
    </citation>
    <scope>NUCLEOTIDE SEQUENCE [LARGE SCALE GENOMIC DNA]</scope>
    <source>
        <tissue evidence="2">Young leaves</tissue>
    </source>
</reference>
<evidence type="ECO:0000313" key="3">
    <source>
        <dbReference type="Proteomes" id="UP001627284"/>
    </source>
</evidence>
<dbReference type="SUPFAM" id="SSF81383">
    <property type="entry name" value="F-box domain"/>
    <property type="match status" value="1"/>
</dbReference>
<evidence type="ECO:0000259" key="1">
    <source>
        <dbReference type="SMART" id="SM00256"/>
    </source>
</evidence>
<dbReference type="SMART" id="SM00256">
    <property type="entry name" value="FBOX"/>
    <property type="match status" value="1"/>
</dbReference>
<feature type="domain" description="F-box" evidence="1">
    <location>
        <begin position="9"/>
        <end position="49"/>
    </location>
</feature>
<dbReference type="NCBIfam" id="TIGR01640">
    <property type="entry name" value="F_box_assoc_1"/>
    <property type="match status" value="1"/>
</dbReference>
<protein>
    <recommendedName>
        <fullName evidence="1">F-box domain-containing protein</fullName>
    </recommendedName>
</protein>
<dbReference type="InterPro" id="IPR006527">
    <property type="entry name" value="F-box-assoc_dom_typ1"/>
</dbReference>
<keyword evidence="3" id="KW-1185">Reference proteome</keyword>
<dbReference type="EMBL" id="JBJKTR010000001">
    <property type="protein sequence ID" value="KAL3380335.1"/>
    <property type="molecule type" value="Genomic_DNA"/>
</dbReference>
<evidence type="ECO:0000313" key="2">
    <source>
        <dbReference type="EMBL" id="KAL3380335.1"/>
    </source>
</evidence>
<dbReference type="Pfam" id="PF00646">
    <property type="entry name" value="F-box"/>
    <property type="match status" value="1"/>
</dbReference>
<dbReference type="InterPro" id="IPR036047">
    <property type="entry name" value="F-box-like_dom_sf"/>
</dbReference>